<dbReference type="AlphaFoldDB" id="A0AAD7HGJ2"/>
<gene>
    <name evidence="1" type="ORF">DFH07DRAFT_680841</name>
</gene>
<name>A0AAD7HGJ2_9AGAR</name>
<comment type="caution">
    <text evidence="1">The sequence shown here is derived from an EMBL/GenBank/DDBJ whole genome shotgun (WGS) entry which is preliminary data.</text>
</comment>
<reference evidence="1" key="1">
    <citation type="submission" date="2023-03" db="EMBL/GenBank/DDBJ databases">
        <title>Massive genome expansion in bonnet fungi (Mycena s.s.) driven by repeated elements and novel gene families across ecological guilds.</title>
        <authorList>
            <consortium name="Lawrence Berkeley National Laboratory"/>
            <person name="Harder C.B."/>
            <person name="Miyauchi S."/>
            <person name="Viragh M."/>
            <person name="Kuo A."/>
            <person name="Thoen E."/>
            <person name="Andreopoulos B."/>
            <person name="Lu D."/>
            <person name="Skrede I."/>
            <person name="Drula E."/>
            <person name="Henrissat B."/>
            <person name="Morin E."/>
            <person name="Kohler A."/>
            <person name="Barry K."/>
            <person name="LaButti K."/>
            <person name="Morin E."/>
            <person name="Salamov A."/>
            <person name="Lipzen A."/>
            <person name="Mereny Z."/>
            <person name="Hegedus B."/>
            <person name="Baldrian P."/>
            <person name="Stursova M."/>
            <person name="Weitz H."/>
            <person name="Taylor A."/>
            <person name="Grigoriev I.V."/>
            <person name="Nagy L.G."/>
            <person name="Martin F."/>
            <person name="Kauserud H."/>
        </authorList>
    </citation>
    <scope>NUCLEOTIDE SEQUENCE</scope>
    <source>
        <strain evidence="1">CBHHK188m</strain>
    </source>
</reference>
<accession>A0AAD7HGJ2</accession>
<proteinExistence type="predicted"/>
<evidence type="ECO:0000313" key="2">
    <source>
        <dbReference type="Proteomes" id="UP001215280"/>
    </source>
</evidence>
<organism evidence="1 2">
    <name type="scientific">Mycena maculata</name>
    <dbReference type="NCBI Taxonomy" id="230809"/>
    <lineage>
        <taxon>Eukaryota</taxon>
        <taxon>Fungi</taxon>
        <taxon>Dikarya</taxon>
        <taxon>Basidiomycota</taxon>
        <taxon>Agaricomycotina</taxon>
        <taxon>Agaricomycetes</taxon>
        <taxon>Agaricomycetidae</taxon>
        <taxon>Agaricales</taxon>
        <taxon>Marasmiineae</taxon>
        <taxon>Mycenaceae</taxon>
        <taxon>Mycena</taxon>
    </lineage>
</organism>
<keyword evidence="2" id="KW-1185">Reference proteome</keyword>
<dbReference type="EMBL" id="JARJLG010000281">
    <property type="protein sequence ID" value="KAJ7720272.1"/>
    <property type="molecule type" value="Genomic_DNA"/>
</dbReference>
<evidence type="ECO:0000313" key="1">
    <source>
        <dbReference type="EMBL" id="KAJ7720272.1"/>
    </source>
</evidence>
<protein>
    <submittedName>
        <fullName evidence="1">Uncharacterized protein</fullName>
    </submittedName>
</protein>
<sequence length="87" mass="10212">NVGRVEITLNPRIPPKFVTTLEKKDQWVDGFLKSIVKDVKHSGNWRCEFCTKRARETEWMDCPWLHFYPPRMVSYVHSVCDTEGPCA</sequence>
<dbReference type="Proteomes" id="UP001215280">
    <property type="component" value="Unassembled WGS sequence"/>
</dbReference>
<feature type="non-terminal residue" evidence="1">
    <location>
        <position position="87"/>
    </location>
</feature>
<feature type="non-terminal residue" evidence="1">
    <location>
        <position position="1"/>
    </location>
</feature>